<evidence type="ECO:0000313" key="2">
    <source>
        <dbReference type="EMBL" id="KAK4203787.1"/>
    </source>
</evidence>
<feature type="compositionally biased region" description="Basic and acidic residues" evidence="1">
    <location>
        <begin position="19"/>
        <end position="42"/>
    </location>
</feature>
<evidence type="ECO:0000256" key="1">
    <source>
        <dbReference type="SAM" id="MobiDB-lite"/>
    </source>
</evidence>
<comment type="caution">
    <text evidence="2">The sequence shown here is derived from an EMBL/GenBank/DDBJ whole genome shotgun (WGS) entry which is preliminary data.</text>
</comment>
<dbReference type="EMBL" id="MU863887">
    <property type="protein sequence ID" value="KAK4203787.1"/>
    <property type="molecule type" value="Genomic_DNA"/>
</dbReference>
<protein>
    <submittedName>
        <fullName evidence="2">Uncharacterized protein</fullName>
    </submittedName>
</protein>
<organism evidence="2 3">
    <name type="scientific">Triangularia verruculosa</name>
    <dbReference type="NCBI Taxonomy" id="2587418"/>
    <lineage>
        <taxon>Eukaryota</taxon>
        <taxon>Fungi</taxon>
        <taxon>Dikarya</taxon>
        <taxon>Ascomycota</taxon>
        <taxon>Pezizomycotina</taxon>
        <taxon>Sordariomycetes</taxon>
        <taxon>Sordariomycetidae</taxon>
        <taxon>Sordariales</taxon>
        <taxon>Podosporaceae</taxon>
        <taxon>Triangularia</taxon>
    </lineage>
</organism>
<evidence type="ECO:0000313" key="3">
    <source>
        <dbReference type="Proteomes" id="UP001303160"/>
    </source>
</evidence>
<accession>A0AAN6XU69</accession>
<dbReference type="Proteomes" id="UP001303160">
    <property type="component" value="Unassembled WGS sequence"/>
</dbReference>
<feature type="region of interest" description="Disordered" evidence="1">
    <location>
        <begin position="1"/>
        <end position="49"/>
    </location>
</feature>
<keyword evidence="3" id="KW-1185">Reference proteome</keyword>
<name>A0AAN6XU69_9PEZI</name>
<reference evidence="2" key="2">
    <citation type="submission" date="2023-05" db="EMBL/GenBank/DDBJ databases">
        <authorList>
            <consortium name="Lawrence Berkeley National Laboratory"/>
            <person name="Steindorff A."/>
            <person name="Hensen N."/>
            <person name="Bonometti L."/>
            <person name="Westerberg I."/>
            <person name="Brannstrom I.O."/>
            <person name="Guillou S."/>
            <person name="Cros-Aarteil S."/>
            <person name="Calhoun S."/>
            <person name="Haridas S."/>
            <person name="Kuo A."/>
            <person name="Mondo S."/>
            <person name="Pangilinan J."/>
            <person name="Riley R."/>
            <person name="Labutti K."/>
            <person name="Andreopoulos B."/>
            <person name="Lipzen A."/>
            <person name="Chen C."/>
            <person name="Yanf M."/>
            <person name="Daum C."/>
            <person name="Ng V."/>
            <person name="Clum A."/>
            <person name="Ohm R."/>
            <person name="Martin F."/>
            <person name="Silar P."/>
            <person name="Natvig D."/>
            <person name="Lalanne C."/>
            <person name="Gautier V."/>
            <person name="Ament-Velasquez S.L."/>
            <person name="Kruys A."/>
            <person name="Hutchinson M.I."/>
            <person name="Powell A.J."/>
            <person name="Barry K."/>
            <person name="Miller A.N."/>
            <person name="Grigoriev I.V."/>
            <person name="Debuchy R."/>
            <person name="Gladieux P."/>
            <person name="Thoren M.H."/>
            <person name="Johannesson H."/>
        </authorList>
    </citation>
    <scope>NUCLEOTIDE SEQUENCE</scope>
    <source>
        <strain evidence="2">CBS 315.58</strain>
    </source>
</reference>
<proteinExistence type="predicted"/>
<reference evidence="2" key="1">
    <citation type="journal article" date="2023" name="Mol. Phylogenet. Evol.">
        <title>Genome-scale phylogeny and comparative genomics of the fungal order Sordariales.</title>
        <authorList>
            <person name="Hensen N."/>
            <person name="Bonometti L."/>
            <person name="Westerberg I."/>
            <person name="Brannstrom I.O."/>
            <person name="Guillou S."/>
            <person name="Cros-Aarteil S."/>
            <person name="Calhoun S."/>
            <person name="Haridas S."/>
            <person name="Kuo A."/>
            <person name="Mondo S."/>
            <person name="Pangilinan J."/>
            <person name="Riley R."/>
            <person name="LaButti K."/>
            <person name="Andreopoulos B."/>
            <person name="Lipzen A."/>
            <person name="Chen C."/>
            <person name="Yan M."/>
            <person name="Daum C."/>
            <person name="Ng V."/>
            <person name="Clum A."/>
            <person name="Steindorff A."/>
            <person name="Ohm R.A."/>
            <person name="Martin F."/>
            <person name="Silar P."/>
            <person name="Natvig D.O."/>
            <person name="Lalanne C."/>
            <person name="Gautier V."/>
            <person name="Ament-Velasquez S.L."/>
            <person name="Kruys A."/>
            <person name="Hutchinson M.I."/>
            <person name="Powell A.J."/>
            <person name="Barry K."/>
            <person name="Miller A.N."/>
            <person name="Grigoriev I.V."/>
            <person name="Debuchy R."/>
            <person name="Gladieux P."/>
            <person name="Hiltunen Thoren M."/>
            <person name="Johannesson H."/>
        </authorList>
    </citation>
    <scope>NUCLEOTIDE SEQUENCE</scope>
    <source>
        <strain evidence="2">CBS 315.58</strain>
    </source>
</reference>
<dbReference type="AlphaFoldDB" id="A0AAN6XU69"/>
<gene>
    <name evidence="2" type="ORF">QBC40DRAFT_250910</name>
</gene>
<sequence>MLHGAAKAGQRQTGEEGEERMRSMPDNRSDQEILGEEYRVEVDTDDAED</sequence>